<feature type="compositionally biased region" description="Basic residues" evidence="1">
    <location>
        <begin position="44"/>
        <end position="54"/>
    </location>
</feature>
<gene>
    <name evidence="2" type="ORF">DSM106044_01099</name>
</gene>
<protein>
    <submittedName>
        <fullName evidence="2">Uncharacterized protein</fullName>
    </submittedName>
</protein>
<accession>A0A4U8QAK7</accession>
<evidence type="ECO:0000313" key="3">
    <source>
        <dbReference type="Proteomes" id="UP000306509"/>
    </source>
</evidence>
<comment type="caution">
    <text evidence="2">The sequence shown here is derived from an EMBL/GenBank/DDBJ whole genome shotgun (WGS) entry which is preliminary data.</text>
</comment>
<evidence type="ECO:0000256" key="1">
    <source>
        <dbReference type="SAM" id="MobiDB-lite"/>
    </source>
</evidence>
<sequence>MENKGYNNYDVTELPQSCKSVMEHMVNELDKEEEEAAAQSSTKSKSKKKKKKNS</sequence>
<organism evidence="2 3">
    <name type="scientific">Robinsoniella peoriensis</name>
    <dbReference type="NCBI Taxonomy" id="180332"/>
    <lineage>
        <taxon>Bacteria</taxon>
        <taxon>Bacillati</taxon>
        <taxon>Bacillota</taxon>
        <taxon>Clostridia</taxon>
        <taxon>Lachnospirales</taxon>
        <taxon>Lachnospiraceae</taxon>
        <taxon>Robinsoniella</taxon>
    </lineage>
</organism>
<reference evidence="2 3" key="1">
    <citation type="journal article" date="2019" name="Anaerobe">
        <title>Detection of Robinsoniella peoriensis in multiple bone samples of a trauma patient.</title>
        <authorList>
            <person name="Schrottner P."/>
            <person name="Hartwich K."/>
            <person name="Bunk B."/>
            <person name="Schober I."/>
            <person name="Helbig S."/>
            <person name="Rudolph W.W."/>
            <person name="Gunzer F."/>
        </authorList>
    </citation>
    <scope>NUCLEOTIDE SEQUENCE [LARGE SCALE GENOMIC DNA]</scope>
    <source>
        <strain evidence="2 3">DSM 106044</strain>
    </source>
</reference>
<evidence type="ECO:0000313" key="2">
    <source>
        <dbReference type="EMBL" id="TLD02062.1"/>
    </source>
</evidence>
<keyword evidence="3" id="KW-1185">Reference proteome</keyword>
<dbReference type="STRING" id="180332.GCA_000797495_00530"/>
<feature type="region of interest" description="Disordered" evidence="1">
    <location>
        <begin position="25"/>
        <end position="54"/>
    </location>
</feature>
<dbReference type="Proteomes" id="UP000306509">
    <property type="component" value="Unassembled WGS sequence"/>
</dbReference>
<dbReference type="EMBL" id="QGQD01000023">
    <property type="protein sequence ID" value="TLD02062.1"/>
    <property type="molecule type" value="Genomic_DNA"/>
</dbReference>
<name>A0A4U8QAK7_9FIRM</name>
<proteinExistence type="predicted"/>
<dbReference type="AlphaFoldDB" id="A0A4U8QAK7"/>
<dbReference type="RefSeq" id="WP_160295795.1">
    <property type="nucleotide sequence ID" value="NZ_CABMJZ010000035.1"/>
</dbReference>